<dbReference type="InParanoid" id="B4M171"/>
<dbReference type="EC" id="3.5.1.1" evidence="1"/>
<gene>
    <name evidence="11" type="primary">Dvir\GJ23054</name>
    <name evidence="11" type="ORF">Dvir_GJ23054</name>
</gene>
<dbReference type="HOGENOM" id="CLU_019134_3_0_1"/>
<dbReference type="CDD" id="cd08963">
    <property type="entry name" value="L-asparaginase_I"/>
    <property type="match status" value="1"/>
</dbReference>
<evidence type="ECO:0000256" key="5">
    <source>
        <dbReference type="ARBA" id="ARBA00061199"/>
    </source>
</evidence>
<evidence type="ECO:0000256" key="1">
    <source>
        <dbReference type="ARBA" id="ARBA00012920"/>
    </source>
</evidence>
<dbReference type="Gene3D" id="3.40.50.1170">
    <property type="entry name" value="L-asparaginase, N-terminal domain"/>
    <property type="match status" value="1"/>
</dbReference>
<dbReference type="InterPro" id="IPR002110">
    <property type="entry name" value="Ankyrin_rpt"/>
</dbReference>
<dbReference type="SMART" id="SM00248">
    <property type="entry name" value="ANK"/>
    <property type="match status" value="4"/>
</dbReference>
<dbReference type="PROSITE" id="PS50297">
    <property type="entry name" value="ANK_REP_REGION"/>
    <property type="match status" value="3"/>
</dbReference>
<sequence length="594" mass="65418">MASATCLCSSKKESRVHVIYTGGSIGMMRNDAGALVAIKNELFNRLREYPCCHDKTYKQSSENEDQWLVLPTVEGELRVLYDLDEYTSVTDSSCMNAKDWQRIANDVGDAYHRYDGFVILHGTDTMAYTASALAFLLENLGKPVVVTGAQLPIFDMRTDGRDNFIGSLMLAGNYNIPEVLIVFGGRVLRGCRSTKVNPDSFHAFESPNHPFLGTIGANIDINGRKIFRSCNLGTFSLHTELEPNVGLLRIYPGITAAAVRAFLSEPMKGVVIQSFGVGNLPSNDDELMDEICKAVKRGVLIVNISQCPKGSVSPINVAGTWMETGVISGCDMTQEAALTKLAYVLGKREWDFCNKKNMLEVSLRGEMTTNKAAKINDIDFIEGVARTLHLSMSSERHQMCSIFFPALVEAAVRDDDVVKLKNLRQYGANLSDTNTEGRTALHLACFLGKQDSVKCLLAEGSPVDLTDRFNRTPLHEAIDSDNHEIIQLLLKKGAVLPEEPVELAEKLRSLTEHDRIERLESYRLAGANLDVVDGTGRSALHHACQLGKTDVVKYLLPFYENPSIKDSLGLGPIQYAKVGNHCDIVAMLCASKQN</sequence>
<dbReference type="PhylomeDB" id="B4M171"/>
<dbReference type="Gene3D" id="1.25.40.20">
    <property type="entry name" value="Ankyrin repeat-containing domain"/>
    <property type="match status" value="2"/>
</dbReference>
<dbReference type="PROSITE" id="PS00917">
    <property type="entry name" value="ASN_GLN_ASE_2"/>
    <property type="match status" value="1"/>
</dbReference>
<dbReference type="KEGG" id="dvi:6631219"/>
<protein>
    <recommendedName>
        <fullName evidence="1">asparaginase</fullName>
        <ecNumber evidence="1">3.5.1.1</ecNumber>
    </recommendedName>
</protein>
<dbReference type="EMBL" id="CH940650">
    <property type="protein sequence ID" value="EDW67482.1"/>
    <property type="molecule type" value="Genomic_DNA"/>
</dbReference>
<dbReference type="OMA" id="EWDLANK"/>
<feature type="active site" evidence="8">
    <location>
        <position position="123"/>
    </location>
</feature>
<proteinExistence type="inferred from homology"/>
<dbReference type="SUPFAM" id="SSF48403">
    <property type="entry name" value="Ankyrin repeat"/>
    <property type="match status" value="1"/>
</dbReference>
<dbReference type="PIRSF" id="PIRSF001220">
    <property type="entry name" value="L-ASNase_gatD"/>
    <property type="match status" value="1"/>
</dbReference>
<dbReference type="InterPro" id="IPR040919">
    <property type="entry name" value="Asparaginase_C"/>
</dbReference>
<feature type="domain" description="L-asparaginase N-terminal" evidence="9">
    <location>
        <begin position="15"/>
        <end position="224"/>
    </location>
</feature>
<dbReference type="PIRSF" id="PIRSF500176">
    <property type="entry name" value="L_ASNase"/>
    <property type="match status" value="1"/>
</dbReference>
<dbReference type="PANTHER" id="PTHR11707:SF28">
    <property type="entry name" value="60 KDA LYSOPHOSPHOLIPASE"/>
    <property type="match status" value="1"/>
</dbReference>
<dbReference type="Pfam" id="PF12796">
    <property type="entry name" value="Ank_2"/>
    <property type="match status" value="2"/>
</dbReference>
<dbReference type="Proteomes" id="UP000008792">
    <property type="component" value="Unassembled WGS sequence"/>
</dbReference>
<dbReference type="Pfam" id="PF00710">
    <property type="entry name" value="Asparaginase"/>
    <property type="match status" value="1"/>
</dbReference>
<evidence type="ECO:0000256" key="2">
    <source>
        <dbReference type="ARBA" id="ARBA00022737"/>
    </source>
</evidence>
<evidence type="ECO:0000256" key="7">
    <source>
        <dbReference type="PROSITE-ProRule" id="PRU00023"/>
    </source>
</evidence>
<dbReference type="PANTHER" id="PTHR11707">
    <property type="entry name" value="L-ASPARAGINASE"/>
    <property type="match status" value="1"/>
</dbReference>
<feature type="domain" description="Asparaginase/glutaminase C-terminal" evidence="10">
    <location>
        <begin position="244"/>
        <end position="349"/>
    </location>
</feature>
<dbReference type="GO" id="GO:0009066">
    <property type="term" value="P:aspartate family amino acid metabolic process"/>
    <property type="evidence" value="ECO:0007669"/>
    <property type="project" value="UniProtKB-ARBA"/>
</dbReference>
<feature type="repeat" description="ANK" evidence="7">
    <location>
        <begin position="469"/>
        <end position="494"/>
    </location>
</feature>
<evidence type="ECO:0000256" key="6">
    <source>
        <dbReference type="PIRSR" id="PIRSR001220-2"/>
    </source>
</evidence>
<dbReference type="SUPFAM" id="SSF53774">
    <property type="entry name" value="Glutaminase/Asparaginase"/>
    <property type="match status" value="1"/>
</dbReference>
<dbReference type="PROSITE" id="PS50088">
    <property type="entry name" value="ANK_REPEAT"/>
    <property type="match status" value="3"/>
</dbReference>
<dbReference type="FunFam" id="3.40.50.40:FF:000001">
    <property type="entry name" value="L-asparaginase 1"/>
    <property type="match status" value="1"/>
</dbReference>
<keyword evidence="4 7" id="KW-0040">ANK repeat</keyword>
<dbReference type="OrthoDB" id="542841at2759"/>
<feature type="repeat" description="ANK" evidence="7">
    <location>
        <begin position="436"/>
        <end position="468"/>
    </location>
</feature>
<comment type="similarity">
    <text evidence="5">In the N-terminal section; belongs to the asparaginase 1 family.</text>
</comment>
<feature type="binding site" evidence="6">
    <location>
        <position position="92"/>
    </location>
    <ligand>
        <name>substrate</name>
    </ligand>
</feature>
<dbReference type="InterPro" id="IPR027474">
    <property type="entry name" value="L-asparaginase_N"/>
</dbReference>
<dbReference type="InterPro" id="IPR036770">
    <property type="entry name" value="Ankyrin_rpt-contain_sf"/>
</dbReference>
<dbReference type="AlphaFoldDB" id="B4M171"/>
<keyword evidence="2" id="KW-0677">Repeat</keyword>
<accession>B4M171</accession>
<dbReference type="PROSITE" id="PS51732">
    <property type="entry name" value="ASN_GLN_ASE_3"/>
    <property type="match status" value="1"/>
</dbReference>
<dbReference type="InterPro" id="IPR037152">
    <property type="entry name" value="L-asparaginase_N_sf"/>
</dbReference>
<dbReference type="SMART" id="SM00870">
    <property type="entry name" value="Asparaginase"/>
    <property type="match status" value="1"/>
</dbReference>
<dbReference type="InterPro" id="IPR041725">
    <property type="entry name" value="L-asparaginase_I"/>
</dbReference>
<evidence type="ECO:0000313" key="12">
    <source>
        <dbReference type="Proteomes" id="UP000008792"/>
    </source>
</evidence>
<dbReference type="Pfam" id="PF17763">
    <property type="entry name" value="Asparaginase_C"/>
    <property type="match status" value="1"/>
</dbReference>
<dbReference type="InterPro" id="IPR006034">
    <property type="entry name" value="Asparaginase/glutaminase-like"/>
</dbReference>
<dbReference type="GO" id="GO:0004067">
    <property type="term" value="F:asparaginase activity"/>
    <property type="evidence" value="ECO:0007669"/>
    <property type="project" value="UniProtKB-UniRule"/>
</dbReference>
<dbReference type="STRING" id="7244.B4M171"/>
<keyword evidence="3" id="KW-0378">Hydrolase</keyword>
<reference evidence="11 12" key="1">
    <citation type="journal article" date="2007" name="Nature">
        <title>Evolution of genes and genomes on the Drosophila phylogeny.</title>
        <authorList>
            <consortium name="Drosophila 12 Genomes Consortium"/>
            <person name="Clark A.G."/>
            <person name="Eisen M.B."/>
            <person name="Smith D.R."/>
            <person name="Bergman C.M."/>
            <person name="Oliver B."/>
            <person name="Markow T.A."/>
            <person name="Kaufman T.C."/>
            <person name="Kellis M."/>
            <person name="Gelbart W."/>
            <person name="Iyer V.N."/>
            <person name="Pollard D.A."/>
            <person name="Sackton T.B."/>
            <person name="Larracuente A.M."/>
            <person name="Singh N.D."/>
            <person name="Abad J.P."/>
            <person name="Abt D.N."/>
            <person name="Adryan B."/>
            <person name="Aguade M."/>
            <person name="Akashi H."/>
            <person name="Anderson W.W."/>
            <person name="Aquadro C.F."/>
            <person name="Ardell D.H."/>
            <person name="Arguello R."/>
            <person name="Artieri C.G."/>
            <person name="Barbash D.A."/>
            <person name="Barker D."/>
            <person name="Barsanti P."/>
            <person name="Batterham P."/>
            <person name="Batzoglou S."/>
            <person name="Begun D."/>
            <person name="Bhutkar A."/>
            <person name="Blanco E."/>
            <person name="Bosak S.A."/>
            <person name="Bradley R.K."/>
            <person name="Brand A.D."/>
            <person name="Brent M.R."/>
            <person name="Brooks A.N."/>
            <person name="Brown R.H."/>
            <person name="Butlin R.K."/>
            <person name="Caggese C."/>
            <person name="Calvi B.R."/>
            <person name="Bernardo de Carvalho A."/>
            <person name="Caspi A."/>
            <person name="Castrezana S."/>
            <person name="Celniker S.E."/>
            <person name="Chang J.L."/>
            <person name="Chapple C."/>
            <person name="Chatterji S."/>
            <person name="Chinwalla A."/>
            <person name="Civetta A."/>
            <person name="Clifton S.W."/>
            <person name="Comeron J.M."/>
            <person name="Costello J.C."/>
            <person name="Coyne J.A."/>
            <person name="Daub J."/>
            <person name="David R.G."/>
            <person name="Delcher A.L."/>
            <person name="Delehaunty K."/>
            <person name="Do C.B."/>
            <person name="Ebling H."/>
            <person name="Edwards K."/>
            <person name="Eickbush T."/>
            <person name="Evans J.D."/>
            <person name="Filipski A."/>
            <person name="Findeiss S."/>
            <person name="Freyhult E."/>
            <person name="Fulton L."/>
            <person name="Fulton R."/>
            <person name="Garcia A.C."/>
            <person name="Gardiner A."/>
            <person name="Garfield D.A."/>
            <person name="Garvin B.E."/>
            <person name="Gibson G."/>
            <person name="Gilbert D."/>
            <person name="Gnerre S."/>
            <person name="Godfrey J."/>
            <person name="Good R."/>
            <person name="Gotea V."/>
            <person name="Gravely B."/>
            <person name="Greenberg A.J."/>
            <person name="Griffiths-Jones S."/>
            <person name="Gross S."/>
            <person name="Guigo R."/>
            <person name="Gustafson E.A."/>
            <person name="Haerty W."/>
            <person name="Hahn M.W."/>
            <person name="Halligan D.L."/>
            <person name="Halpern A.L."/>
            <person name="Halter G.M."/>
            <person name="Han M.V."/>
            <person name="Heger A."/>
            <person name="Hillier L."/>
            <person name="Hinrichs A.S."/>
            <person name="Holmes I."/>
            <person name="Hoskins R.A."/>
            <person name="Hubisz M.J."/>
            <person name="Hultmark D."/>
            <person name="Huntley M.A."/>
            <person name="Jaffe D.B."/>
            <person name="Jagadeeshan S."/>
            <person name="Jeck W.R."/>
            <person name="Johnson J."/>
            <person name="Jones C.D."/>
            <person name="Jordan W.C."/>
            <person name="Karpen G.H."/>
            <person name="Kataoka E."/>
            <person name="Keightley P.D."/>
            <person name="Kheradpour P."/>
            <person name="Kirkness E.F."/>
            <person name="Koerich L.B."/>
            <person name="Kristiansen K."/>
            <person name="Kudrna D."/>
            <person name="Kulathinal R.J."/>
            <person name="Kumar S."/>
            <person name="Kwok R."/>
            <person name="Lander E."/>
            <person name="Langley C.H."/>
            <person name="Lapoint R."/>
            <person name="Lazzaro B.P."/>
            <person name="Lee S.J."/>
            <person name="Levesque L."/>
            <person name="Li R."/>
            <person name="Lin C.F."/>
            <person name="Lin M.F."/>
            <person name="Lindblad-Toh K."/>
            <person name="Llopart A."/>
            <person name="Long M."/>
            <person name="Low L."/>
            <person name="Lozovsky E."/>
            <person name="Lu J."/>
            <person name="Luo M."/>
            <person name="Machado C.A."/>
            <person name="Makalowski W."/>
            <person name="Marzo M."/>
            <person name="Matsuda M."/>
            <person name="Matzkin L."/>
            <person name="McAllister B."/>
            <person name="McBride C.S."/>
            <person name="McKernan B."/>
            <person name="McKernan K."/>
            <person name="Mendez-Lago M."/>
            <person name="Minx P."/>
            <person name="Mollenhauer M.U."/>
            <person name="Montooth K."/>
            <person name="Mount S.M."/>
            <person name="Mu X."/>
            <person name="Myers E."/>
            <person name="Negre B."/>
            <person name="Newfeld S."/>
            <person name="Nielsen R."/>
            <person name="Noor M.A."/>
            <person name="O'Grady P."/>
            <person name="Pachter L."/>
            <person name="Papaceit M."/>
            <person name="Parisi M.J."/>
            <person name="Parisi M."/>
            <person name="Parts L."/>
            <person name="Pedersen J.S."/>
            <person name="Pesole G."/>
            <person name="Phillippy A.M."/>
            <person name="Ponting C.P."/>
            <person name="Pop M."/>
            <person name="Porcelli D."/>
            <person name="Powell J.R."/>
            <person name="Prohaska S."/>
            <person name="Pruitt K."/>
            <person name="Puig M."/>
            <person name="Quesneville H."/>
            <person name="Ram K.R."/>
            <person name="Rand D."/>
            <person name="Rasmussen M.D."/>
            <person name="Reed L.K."/>
            <person name="Reenan R."/>
            <person name="Reily A."/>
            <person name="Remington K.A."/>
            <person name="Rieger T.T."/>
            <person name="Ritchie M.G."/>
            <person name="Robin C."/>
            <person name="Rogers Y.H."/>
            <person name="Rohde C."/>
            <person name="Rozas J."/>
            <person name="Rubenfield M.J."/>
            <person name="Ruiz A."/>
            <person name="Russo S."/>
            <person name="Salzberg S.L."/>
            <person name="Sanchez-Gracia A."/>
            <person name="Saranga D.J."/>
            <person name="Sato H."/>
            <person name="Schaeffer S.W."/>
            <person name="Schatz M.C."/>
            <person name="Schlenke T."/>
            <person name="Schwartz R."/>
            <person name="Segarra C."/>
            <person name="Singh R.S."/>
            <person name="Sirot L."/>
            <person name="Sirota M."/>
            <person name="Sisneros N.B."/>
            <person name="Smith C.D."/>
            <person name="Smith T.F."/>
            <person name="Spieth J."/>
            <person name="Stage D.E."/>
            <person name="Stark A."/>
            <person name="Stephan W."/>
            <person name="Strausberg R.L."/>
            <person name="Strempel S."/>
            <person name="Sturgill D."/>
            <person name="Sutton G."/>
            <person name="Sutton G.G."/>
            <person name="Tao W."/>
            <person name="Teichmann S."/>
            <person name="Tobari Y.N."/>
            <person name="Tomimura Y."/>
            <person name="Tsolas J.M."/>
            <person name="Valente V.L."/>
            <person name="Venter E."/>
            <person name="Venter J.C."/>
            <person name="Vicario S."/>
            <person name="Vieira F.G."/>
            <person name="Vilella A.J."/>
            <person name="Villasante A."/>
            <person name="Walenz B."/>
            <person name="Wang J."/>
            <person name="Wasserman M."/>
            <person name="Watts T."/>
            <person name="Wilson D."/>
            <person name="Wilson R.K."/>
            <person name="Wing R.A."/>
            <person name="Wolfner M.F."/>
            <person name="Wong A."/>
            <person name="Wong G.K."/>
            <person name="Wu C.I."/>
            <person name="Wu G."/>
            <person name="Yamamoto D."/>
            <person name="Yang H.P."/>
            <person name="Yang S.P."/>
            <person name="Yorke J.A."/>
            <person name="Yoshida K."/>
            <person name="Zdobnov E."/>
            <person name="Zhang P."/>
            <person name="Zhang Y."/>
            <person name="Zimin A.V."/>
            <person name="Baldwin J."/>
            <person name="Abdouelleil A."/>
            <person name="Abdulkadir J."/>
            <person name="Abebe A."/>
            <person name="Abera B."/>
            <person name="Abreu J."/>
            <person name="Acer S.C."/>
            <person name="Aftuck L."/>
            <person name="Alexander A."/>
            <person name="An P."/>
            <person name="Anderson E."/>
            <person name="Anderson S."/>
            <person name="Arachi H."/>
            <person name="Azer M."/>
            <person name="Bachantsang P."/>
            <person name="Barry A."/>
            <person name="Bayul T."/>
            <person name="Berlin A."/>
            <person name="Bessette D."/>
            <person name="Bloom T."/>
            <person name="Blye J."/>
            <person name="Boguslavskiy L."/>
            <person name="Bonnet C."/>
            <person name="Boukhgalter B."/>
            <person name="Bourzgui I."/>
            <person name="Brown A."/>
            <person name="Cahill P."/>
            <person name="Channer S."/>
            <person name="Cheshatsang Y."/>
            <person name="Chuda L."/>
            <person name="Citroen M."/>
            <person name="Collymore A."/>
            <person name="Cooke P."/>
            <person name="Costello M."/>
            <person name="D'Aco K."/>
            <person name="Daza R."/>
            <person name="De Haan G."/>
            <person name="DeGray S."/>
            <person name="DeMaso C."/>
            <person name="Dhargay N."/>
            <person name="Dooley K."/>
            <person name="Dooley E."/>
            <person name="Doricent M."/>
            <person name="Dorje P."/>
            <person name="Dorjee K."/>
            <person name="Dupes A."/>
            <person name="Elong R."/>
            <person name="Falk J."/>
            <person name="Farina A."/>
            <person name="Faro S."/>
            <person name="Ferguson D."/>
            <person name="Fisher S."/>
            <person name="Foley C.D."/>
            <person name="Franke A."/>
            <person name="Friedrich D."/>
            <person name="Gadbois L."/>
            <person name="Gearin G."/>
            <person name="Gearin C.R."/>
            <person name="Giannoukos G."/>
            <person name="Goode T."/>
            <person name="Graham J."/>
            <person name="Grandbois E."/>
            <person name="Grewal S."/>
            <person name="Gyaltsen K."/>
            <person name="Hafez N."/>
            <person name="Hagos B."/>
            <person name="Hall J."/>
            <person name="Henson C."/>
            <person name="Hollinger A."/>
            <person name="Honan T."/>
            <person name="Huard M.D."/>
            <person name="Hughes L."/>
            <person name="Hurhula B."/>
            <person name="Husby M.E."/>
            <person name="Kamat A."/>
            <person name="Kanga B."/>
            <person name="Kashin S."/>
            <person name="Khazanovich D."/>
            <person name="Kisner P."/>
            <person name="Lance K."/>
            <person name="Lara M."/>
            <person name="Lee W."/>
            <person name="Lennon N."/>
            <person name="Letendre F."/>
            <person name="LeVine R."/>
            <person name="Lipovsky A."/>
            <person name="Liu X."/>
            <person name="Liu J."/>
            <person name="Liu S."/>
            <person name="Lokyitsang T."/>
            <person name="Lokyitsang Y."/>
            <person name="Lubonja R."/>
            <person name="Lui A."/>
            <person name="MacDonald P."/>
            <person name="Magnisalis V."/>
            <person name="Maru K."/>
            <person name="Matthews C."/>
            <person name="McCusker W."/>
            <person name="McDonough S."/>
            <person name="Mehta T."/>
            <person name="Meldrim J."/>
            <person name="Meneus L."/>
            <person name="Mihai O."/>
            <person name="Mihalev A."/>
            <person name="Mihova T."/>
            <person name="Mittelman R."/>
            <person name="Mlenga V."/>
            <person name="Montmayeur A."/>
            <person name="Mulrain L."/>
            <person name="Navidi A."/>
            <person name="Naylor J."/>
            <person name="Negash T."/>
            <person name="Nguyen T."/>
            <person name="Nguyen N."/>
            <person name="Nicol R."/>
            <person name="Norbu C."/>
            <person name="Norbu N."/>
            <person name="Novod N."/>
            <person name="O'Neill B."/>
            <person name="Osman S."/>
            <person name="Markiewicz E."/>
            <person name="Oyono O.L."/>
            <person name="Patti C."/>
            <person name="Phunkhang P."/>
            <person name="Pierre F."/>
            <person name="Priest M."/>
            <person name="Raghuraman S."/>
            <person name="Rege F."/>
            <person name="Reyes R."/>
            <person name="Rise C."/>
            <person name="Rogov P."/>
            <person name="Ross K."/>
            <person name="Ryan E."/>
            <person name="Settipalli S."/>
            <person name="Shea T."/>
            <person name="Sherpa N."/>
            <person name="Shi L."/>
            <person name="Shih D."/>
            <person name="Sparrow T."/>
            <person name="Spaulding J."/>
            <person name="Stalker J."/>
            <person name="Stange-Thomann N."/>
            <person name="Stavropoulos S."/>
            <person name="Stone C."/>
            <person name="Strader C."/>
            <person name="Tesfaye S."/>
            <person name="Thomson T."/>
            <person name="Thoulutsang Y."/>
            <person name="Thoulutsang D."/>
            <person name="Topham K."/>
            <person name="Topping I."/>
            <person name="Tsamla T."/>
            <person name="Vassiliev H."/>
            <person name="Vo A."/>
            <person name="Wangchuk T."/>
            <person name="Wangdi T."/>
            <person name="Weiand M."/>
            <person name="Wilkinson J."/>
            <person name="Wilson A."/>
            <person name="Yadav S."/>
            <person name="Young G."/>
            <person name="Yu Q."/>
            <person name="Zembek L."/>
            <person name="Zhong D."/>
            <person name="Zimmer A."/>
            <person name="Zwirko Z."/>
            <person name="Jaffe D.B."/>
            <person name="Alvarez P."/>
            <person name="Brockman W."/>
            <person name="Butler J."/>
            <person name="Chin C."/>
            <person name="Gnerre S."/>
            <person name="Grabherr M."/>
            <person name="Kleber M."/>
            <person name="Mauceli E."/>
            <person name="MacCallum I."/>
        </authorList>
    </citation>
    <scope>NUCLEOTIDE SEQUENCE [LARGE SCALE GENOMIC DNA]</scope>
    <source>
        <strain evidence="12">Tucson 15010-1051.87</strain>
    </source>
</reference>
<dbReference type="eggNOG" id="KOG0503">
    <property type="taxonomic scope" value="Eukaryota"/>
</dbReference>
<evidence type="ECO:0000256" key="8">
    <source>
        <dbReference type="PROSITE-ProRule" id="PRU10100"/>
    </source>
</evidence>
<name>B4M171_DROVI</name>
<evidence type="ECO:0000256" key="3">
    <source>
        <dbReference type="ARBA" id="ARBA00022801"/>
    </source>
</evidence>
<dbReference type="InterPro" id="IPR027475">
    <property type="entry name" value="Asparaginase/glutaminase_AS2"/>
</dbReference>
<evidence type="ECO:0000259" key="10">
    <source>
        <dbReference type="Pfam" id="PF17763"/>
    </source>
</evidence>
<feature type="binding site" evidence="6">
    <location>
        <begin position="123"/>
        <end position="124"/>
    </location>
    <ligand>
        <name>substrate</name>
    </ligand>
</feature>
<dbReference type="PRINTS" id="PR00139">
    <property type="entry name" value="ASNGLNASE"/>
</dbReference>
<dbReference type="Gene3D" id="3.40.50.40">
    <property type="match status" value="1"/>
</dbReference>
<dbReference type="FunFam" id="3.40.50.1170:FF:000003">
    <property type="entry name" value="60 kDa lysophospholipase"/>
    <property type="match status" value="1"/>
</dbReference>
<dbReference type="InterPro" id="IPR036152">
    <property type="entry name" value="Asp/glu_Ase-like_sf"/>
</dbReference>
<dbReference type="InterPro" id="IPR027473">
    <property type="entry name" value="L-asparaginase_C"/>
</dbReference>
<dbReference type="FunCoup" id="B4M171">
    <property type="interactions" value="2"/>
</dbReference>
<evidence type="ECO:0000259" key="9">
    <source>
        <dbReference type="Pfam" id="PF00710"/>
    </source>
</evidence>
<organism evidence="11 12">
    <name type="scientific">Drosophila virilis</name>
    <name type="common">Fruit fly</name>
    <dbReference type="NCBI Taxonomy" id="7244"/>
    <lineage>
        <taxon>Eukaryota</taxon>
        <taxon>Metazoa</taxon>
        <taxon>Ecdysozoa</taxon>
        <taxon>Arthropoda</taxon>
        <taxon>Hexapoda</taxon>
        <taxon>Insecta</taxon>
        <taxon>Pterygota</taxon>
        <taxon>Neoptera</taxon>
        <taxon>Endopterygota</taxon>
        <taxon>Diptera</taxon>
        <taxon>Brachycera</taxon>
        <taxon>Muscomorpha</taxon>
        <taxon>Ephydroidea</taxon>
        <taxon>Drosophilidae</taxon>
        <taxon>Drosophila</taxon>
    </lineage>
</organism>
<evidence type="ECO:0000313" key="11">
    <source>
        <dbReference type="EMBL" id="EDW67482.1"/>
    </source>
</evidence>
<dbReference type="SMR" id="B4M171"/>
<keyword evidence="12" id="KW-1185">Reference proteome</keyword>
<feature type="repeat" description="ANK" evidence="7">
    <location>
        <begin position="535"/>
        <end position="567"/>
    </location>
</feature>
<evidence type="ECO:0000256" key="4">
    <source>
        <dbReference type="ARBA" id="ARBA00023043"/>
    </source>
</evidence>